<organism evidence="2 3">
    <name type="scientific">Bradyrhizobium frederickii</name>
    <dbReference type="NCBI Taxonomy" id="2560054"/>
    <lineage>
        <taxon>Bacteria</taxon>
        <taxon>Pseudomonadati</taxon>
        <taxon>Pseudomonadota</taxon>
        <taxon>Alphaproteobacteria</taxon>
        <taxon>Hyphomicrobiales</taxon>
        <taxon>Nitrobacteraceae</taxon>
        <taxon>Bradyrhizobium</taxon>
    </lineage>
</organism>
<dbReference type="EMBL" id="SPQS01000010">
    <property type="protein sequence ID" value="TFV74108.1"/>
    <property type="molecule type" value="Genomic_DNA"/>
</dbReference>
<gene>
    <name evidence="2" type="ORF">E4K64_19135</name>
</gene>
<dbReference type="RefSeq" id="WP_135164907.1">
    <property type="nucleotide sequence ID" value="NZ_SPQS01000010.1"/>
</dbReference>
<feature type="compositionally biased region" description="Basic and acidic residues" evidence="1">
    <location>
        <begin position="1"/>
        <end position="22"/>
    </location>
</feature>
<evidence type="ECO:0000313" key="3">
    <source>
        <dbReference type="Proteomes" id="UP000297700"/>
    </source>
</evidence>
<dbReference type="AlphaFoldDB" id="A0A4Y9P3Y9"/>
<evidence type="ECO:0000256" key="1">
    <source>
        <dbReference type="SAM" id="MobiDB-lite"/>
    </source>
</evidence>
<feature type="region of interest" description="Disordered" evidence="1">
    <location>
        <begin position="52"/>
        <end position="80"/>
    </location>
</feature>
<dbReference type="Proteomes" id="UP000297700">
    <property type="component" value="Unassembled WGS sequence"/>
</dbReference>
<protein>
    <submittedName>
        <fullName evidence="2">Uncharacterized protein</fullName>
    </submittedName>
</protein>
<sequence>MSIQDEAKAQRDLETRARRQGREPFAQRMIEAVGDDTLRSIVRDNLRNVHDRAGMLPDAPPAPAKPPIGKGGWIDPPSVADWKPPGLNVMDRMMDAQDAIDRAEAVRRFNRLPLNGGKR</sequence>
<name>A0A4Y9P3Y9_9BRAD</name>
<accession>A0A4Y9P3Y9</accession>
<reference evidence="2 3" key="1">
    <citation type="submission" date="2019-03" db="EMBL/GenBank/DDBJ databases">
        <title>Bradyrhizobium strains diversity.</title>
        <authorList>
            <person name="Urquiaga M.C.O."/>
            <person name="Hungria M."/>
            <person name="Delamuta J.R.M."/>
            <person name="Klepa M.S."/>
        </authorList>
    </citation>
    <scope>NUCLEOTIDE SEQUENCE [LARGE SCALE GENOMIC DNA]</scope>
    <source>
        <strain evidence="2 3">CNPSo 3426</strain>
    </source>
</reference>
<feature type="region of interest" description="Disordered" evidence="1">
    <location>
        <begin position="1"/>
        <end position="24"/>
    </location>
</feature>
<evidence type="ECO:0000313" key="2">
    <source>
        <dbReference type="EMBL" id="TFV74108.1"/>
    </source>
</evidence>
<comment type="caution">
    <text evidence="2">The sequence shown here is derived from an EMBL/GenBank/DDBJ whole genome shotgun (WGS) entry which is preliminary data.</text>
</comment>
<proteinExistence type="predicted"/>